<organism evidence="1 2">
    <name type="scientific">Candidatus Magasanikbacteria bacterium GW2011_GWC2_37_14</name>
    <dbReference type="NCBI Taxonomy" id="1619046"/>
    <lineage>
        <taxon>Bacteria</taxon>
        <taxon>Candidatus Magasanikiibacteriota</taxon>
    </lineage>
</organism>
<comment type="caution">
    <text evidence="1">The sequence shown here is derived from an EMBL/GenBank/DDBJ whole genome shotgun (WGS) entry which is preliminary data.</text>
</comment>
<dbReference type="Pfam" id="PF02635">
    <property type="entry name" value="DsrE"/>
    <property type="match status" value="1"/>
</dbReference>
<gene>
    <name evidence="1" type="ORF">US42_C0009G0048</name>
</gene>
<dbReference type="SUPFAM" id="SSF75169">
    <property type="entry name" value="DsrEFH-like"/>
    <property type="match status" value="1"/>
</dbReference>
<dbReference type="AlphaFoldDB" id="A0A0G0G8N6"/>
<dbReference type="STRING" id="1619046.US42_C0009G0048"/>
<dbReference type="EMBL" id="LBSX01000009">
    <property type="protein sequence ID" value="KKQ27458.1"/>
    <property type="molecule type" value="Genomic_DNA"/>
</dbReference>
<name>A0A0G0G8N6_9BACT</name>
<dbReference type="InterPro" id="IPR027396">
    <property type="entry name" value="DsrEFH-like"/>
</dbReference>
<dbReference type="Proteomes" id="UP000034849">
    <property type="component" value="Unassembled WGS sequence"/>
</dbReference>
<reference evidence="1 2" key="1">
    <citation type="journal article" date="2015" name="Nature">
        <title>rRNA introns, odd ribosomes, and small enigmatic genomes across a large radiation of phyla.</title>
        <authorList>
            <person name="Brown C.T."/>
            <person name="Hug L.A."/>
            <person name="Thomas B.C."/>
            <person name="Sharon I."/>
            <person name="Castelle C.J."/>
            <person name="Singh A."/>
            <person name="Wilkins M.J."/>
            <person name="Williams K.H."/>
            <person name="Banfield J.F."/>
        </authorList>
    </citation>
    <scope>NUCLEOTIDE SEQUENCE [LARGE SCALE GENOMIC DNA]</scope>
</reference>
<protein>
    <submittedName>
        <fullName evidence="1">DsrE family protein</fullName>
    </submittedName>
</protein>
<sequence length="107" mass="12037">MKIGIIITQTNPETVWNTFRLANFALAQGDEVKIFLVGEGVEYESGSSEKFNIQEQATEFLKSDKANIMACGTCLKLRKQEETNTCPMSTMKDLYALVNECDKILTF</sequence>
<dbReference type="InterPro" id="IPR003787">
    <property type="entry name" value="Sulphur_relay_DsrE/F-like"/>
</dbReference>
<accession>A0A0G0G8N6</accession>
<proteinExistence type="predicted"/>
<evidence type="ECO:0000313" key="2">
    <source>
        <dbReference type="Proteomes" id="UP000034849"/>
    </source>
</evidence>
<dbReference type="Gene3D" id="3.40.1260.10">
    <property type="entry name" value="DsrEFH-like"/>
    <property type="match status" value="1"/>
</dbReference>
<evidence type="ECO:0000313" key="1">
    <source>
        <dbReference type="EMBL" id="KKQ27458.1"/>
    </source>
</evidence>